<name>A0A846YL86_9NOCA</name>
<organism evidence="1 2">
    <name type="scientific">Nocardia flavorosea</name>
    <dbReference type="NCBI Taxonomy" id="53429"/>
    <lineage>
        <taxon>Bacteria</taxon>
        <taxon>Bacillati</taxon>
        <taxon>Actinomycetota</taxon>
        <taxon>Actinomycetes</taxon>
        <taxon>Mycobacteriales</taxon>
        <taxon>Nocardiaceae</taxon>
        <taxon>Nocardia</taxon>
    </lineage>
</organism>
<evidence type="ECO:0000313" key="2">
    <source>
        <dbReference type="Proteomes" id="UP000570678"/>
    </source>
</evidence>
<evidence type="ECO:0000313" key="1">
    <source>
        <dbReference type="EMBL" id="NKY58354.1"/>
    </source>
</evidence>
<gene>
    <name evidence="1" type="ORF">HGA15_19860</name>
</gene>
<evidence type="ECO:0008006" key="3">
    <source>
        <dbReference type="Google" id="ProtNLM"/>
    </source>
</evidence>
<dbReference type="Pfam" id="PF10824">
    <property type="entry name" value="T7SS_ESX_EspC"/>
    <property type="match status" value="1"/>
</dbReference>
<dbReference type="InterPro" id="IPR022536">
    <property type="entry name" value="EspC"/>
</dbReference>
<accession>A0A846YL86</accession>
<dbReference type="Proteomes" id="UP000570678">
    <property type="component" value="Unassembled WGS sequence"/>
</dbReference>
<sequence length="110" mass="11176">MNDLSVVTDAVRRFGEVSAEMAVTAAGAGATNQSAIIAAAVPVFGVIGQDFLAAFAFAQVNNLRSVTEIAAVHAATALASYEGAAHYEGAEEASVAELTSIGVCQRDDTD</sequence>
<dbReference type="RefSeq" id="WP_062979512.1">
    <property type="nucleotide sequence ID" value="NZ_JAAXOT010000010.1"/>
</dbReference>
<reference evidence="1 2" key="1">
    <citation type="submission" date="2020-04" db="EMBL/GenBank/DDBJ databases">
        <title>MicrobeNet Type strains.</title>
        <authorList>
            <person name="Nicholson A.C."/>
        </authorList>
    </citation>
    <scope>NUCLEOTIDE SEQUENCE [LARGE SCALE GENOMIC DNA]</scope>
    <source>
        <strain evidence="1 2">JCM 3332</strain>
    </source>
</reference>
<comment type="caution">
    <text evidence="1">The sequence shown here is derived from an EMBL/GenBank/DDBJ whole genome shotgun (WGS) entry which is preliminary data.</text>
</comment>
<dbReference type="GO" id="GO:0009306">
    <property type="term" value="P:protein secretion"/>
    <property type="evidence" value="ECO:0007669"/>
    <property type="project" value="InterPro"/>
</dbReference>
<proteinExistence type="predicted"/>
<keyword evidence="2" id="KW-1185">Reference proteome</keyword>
<dbReference type="EMBL" id="JAAXOT010000010">
    <property type="protein sequence ID" value="NKY58354.1"/>
    <property type="molecule type" value="Genomic_DNA"/>
</dbReference>
<protein>
    <recommendedName>
        <fullName evidence="3">Excreted virulence factor EspC (Type VII ESX diderm)</fullName>
    </recommendedName>
</protein>
<dbReference type="AlphaFoldDB" id="A0A846YL86"/>